<keyword evidence="2" id="KW-1185">Reference proteome</keyword>
<organism evidence="2 3">
    <name type="scientific">Romanomermis culicivorax</name>
    <name type="common">Nematode worm</name>
    <dbReference type="NCBI Taxonomy" id="13658"/>
    <lineage>
        <taxon>Eukaryota</taxon>
        <taxon>Metazoa</taxon>
        <taxon>Ecdysozoa</taxon>
        <taxon>Nematoda</taxon>
        <taxon>Enoplea</taxon>
        <taxon>Dorylaimia</taxon>
        <taxon>Mermithida</taxon>
        <taxon>Mermithoidea</taxon>
        <taxon>Mermithidae</taxon>
        <taxon>Romanomermis</taxon>
    </lineage>
</organism>
<feature type="region of interest" description="Disordered" evidence="1">
    <location>
        <begin position="249"/>
        <end position="268"/>
    </location>
</feature>
<proteinExistence type="predicted"/>
<evidence type="ECO:0000256" key="1">
    <source>
        <dbReference type="SAM" id="MobiDB-lite"/>
    </source>
</evidence>
<feature type="compositionally biased region" description="Basic residues" evidence="1">
    <location>
        <begin position="301"/>
        <end position="319"/>
    </location>
</feature>
<dbReference type="WBParaSite" id="nRc.2.0.1.t41729-RA">
    <property type="protein sequence ID" value="nRc.2.0.1.t41729-RA"/>
    <property type="gene ID" value="nRc.2.0.1.g41729"/>
</dbReference>
<dbReference type="AlphaFoldDB" id="A0A915KS59"/>
<name>A0A915KS59_ROMCU</name>
<accession>A0A915KS59</accession>
<sequence length="398" mass="45212">MQKINPSHKVAVKIARIFLLDHPKKNKNNKKALTVRIADFVRLSSVKAYGHYVSGDGSGSGEIFRVERAVTGVIRRRFAPFERHAIAHYFVRFEEERSAFEIGHQAGLQKKRKKFYKSANFEENEMKTVQFIHFELSLERQKYPKEYVEVPIATVSLMKKVGPERSYRLTRLLAISYAPVTLLFEQMGTKKFSLTLPFIDPFSGVMPYFSLLLTVAFQKIPFGFSFTNLNEQVCSKKQGALKAKVLDGSVTKPTAPGPPSTPATTLPPPAVRLTLEELEPTVAPLLAVYKPKPKSEPKATPKSKRKPMAKPKPKPKPKAKPNPNLLHVTLYAIERTMSDEHDEPTTHQANNFKNELRTLYFKAMLIDLCKLLCAKMKEKFSLTICLEVIFMNWLPTFS</sequence>
<evidence type="ECO:0000313" key="3">
    <source>
        <dbReference type="WBParaSite" id="nRc.2.0.1.t41729-RA"/>
    </source>
</evidence>
<feature type="region of interest" description="Disordered" evidence="1">
    <location>
        <begin position="289"/>
        <end position="323"/>
    </location>
</feature>
<protein>
    <submittedName>
        <fullName evidence="3">Uncharacterized protein</fullName>
    </submittedName>
</protein>
<dbReference type="Proteomes" id="UP000887565">
    <property type="component" value="Unplaced"/>
</dbReference>
<reference evidence="3" key="1">
    <citation type="submission" date="2022-11" db="UniProtKB">
        <authorList>
            <consortium name="WormBaseParasite"/>
        </authorList>
    </citation>
    <scope>IDENTIFICATION</scope>
</reference>
<feature type="compositionally biased region" description="Pro residues" evidence="1">
    <location>
        <begin position="255"/>
        <end position="268"/>
    </location>
</feature>
<evidence type="ECO:0000313" key="2">
    <source>
        <dbReference type="Proteomes" id="UP000887565"/>
    </source>
</evidence>